<dbReference type="CDD" id="cd00093">
    <property type="entry name" value="HTH_XRE"/>
    <property type="match status" value="1"/>
</dbReference>
<evidence type="ECO:0000313" key="3">
    <source>
        <dbReference type="Proteomes" id="UP001266807"/>
    </source>
</evidence>
<dbReference type="Gene3D" id="1.10.260.40">
    <property type="entry name" value="lambda repressor-like DNA-binding domains"/>
    <property type="match status" value="1"/>
</dbReference>
<sequence length="74" mass="8387">MIRIKVAELLGKNKMSRKDLADLTGIRPATIGMLYDETIKRIEIEYLERICIALNCTIADLIEIVPGGQEKRDL</sequence>
<reference evidence="2 3" key="1">
    <citation type="submission" date="2023-07" db="EMBL/GenBank/DDBJ databases">
        <title>Sorghum-associated microbial communities from plants grown in Nebraska, USA.</title>
        <authorList>
            <person name="Schachtman D."/>
        </authorList>
    </citation>
    <scope>NUCLEOTIDE SEQUENCE [LARGE SCALE GENOMIC DNA]</scope>
    <source>
        <strain evidence="2 3">BE143</strain>
    </source>
</reference>
<dbReference type="PANTHER" id="PTHR37301">
    <property type="entry name" value="DNA-BINDING PROTEIN-RELATED"/>
    <property type="match status" value="1"/>
</dbReference>
<dbReference type="PANTHER" id="PTHR37301:SF1">
    <property type="entry name" value="DNA-BINDING PROTEIN"/>
    <property type="match status" value="1"/>
</dbReference>
<accession>A0ABU1QIC2</accession>
<dbReference type="SUPFAM" id="SSF47413">
    <property type="entry name" value="lambda repressor-like DNA-binding domains"/>
    <property type="match status" value="1"/>
</dbReference>
<dbReference type="EMBL" id="JAVDUG010000004">
    <property type="protein sequence ID" value="MDR6779328.1"/>
    <property type="molecule type" value="Genomic_DNA"/>
</dbReference>
<feature type="domain" description="HTH cro/C1-type" evidence="1">
    <location>
        <begin position="6"/>
        <end position="61"/>
    </location>
</feature>
<dbReference type="RefSeq" id="WP_310168645.1">
    <property type="nucleotide sequence ID" value="NZ_JAVDUG010000004.1"/>
</dbReference>
<proteinExistence type="predicted"/>
<name>A0ABU1QIC2_9BACL</name>
<gene>
    <name evidence="2" type="ORF">J2W98_003608</name>
</gene>
<dbReference type="PROSITE" id="PS50943">
    <property type="entry name" value="HTH_CROC1"/>
    <property type="match status" value="1"/>
</dbReference>
<dbReference type="Pfam" id="PF13443">
    <property type="entry name" value="HTH_26"/>
    <property type="match status" value="1"/>
</dbReference>
<dbReference type="Proteomes" id="UP001266807">
    <property type="component" value="Unassembled WGS sequence"/>
</dbReference>
<dbReference type="InterPro" id="IPR010982">
    <property type="entry name" value="Lambda_DNA-bd_dom_sf"/>
</dbReference>
<organism evidence="2 3">
    <name type="scientific">Paenibacillus peoriae</name>
    <dbReference type="NCBI Taxonomy" id="59893"/>
    <lineage>
        <taxon>Bacteria</taxon>
        <taxon>Bacillati</taxon>
        <taxon>Bacillota</taxon>
        <taxon>Bacilli</taxon>
        <taxon>Bacillales</taxon>
        <taxon>Paenibacillaceae</taxon>
        <taxon>Paenibacillus</taxon>
    </lineage>
</organism>
<protein>
    <submittedName>
        <fullName evidence="2">Transcriptional regulator</fullName>
    </submittedName>
</protein>
<comment type="caution">
    <text evidence="2">The sequence shown here is derived from an EMBL/GenBank/DDBJ whole genome shotgun (WGS) entry which is preliminary data.</text>
</comment>
<dbReference type="InterPro" id="IPR001387">
    <property type="entry name" value="Cro/C1-type_HTH"/>
</dbReference>
<evidence type="ECO:0000259" key="1">
    <source>
        <dbReference type="PROSITE" id="PS50943"/>
    </source>
</evidence>
<dbReference type="SMART" id="SM00530">
    <property type="entry name" value="HTH_XRE"/>
    <property type="match status" value="1"/>
</dbReference>
<keyword evidence="3" id="KW-1185">Reference proteome</keyword>
<evidence type="ECO:0000313" key="2">
    <source>
        <dbReference type="EMBL" id="MDR6779328.1"/>
    </source>
</evidence>